<evidence type="ECO:0000313" key="1">
    <source>
        <dbReference type="EMBL" id="CUV57756.1"/>
    </source>
</evidence>
<dbReference type="AlphaFoldDB" id="A0A0S4X1Z0"/>
<name>A0A0S4X1Z0_RALSL</name>
<sequence>MALACCCTALRGEVRVQGKTIHQSITEGHGNVQIGKVVICDPSRGSQCHAPPSTANERMTPEQRAELTHIALQIELAEEGLVNAGTVWDALCAHLNGRGLDDSSELKHEQYWEARSYLDGWLACARGDNLPRSTMVRQIMRMWRVRKGLQASTLAYCEDRFGARSLIALSNSQLRAALWTTVADWHAYWSQMQAEPAHPASPTHRR</sequence>
<reference evidence="1" key="1">
    <citation type="submission" date="2015-10" db="EMBL/GenBank/DDBJ databases">
        <authorList>
            <person name="Gilbert D.G."/>
        </authorList>
    </citation>
    <scope>NUCLEOTIDE SEQUENCE</scope>
    <source>
        <strain evidence="1">Phyl III-seqv23</strain>
    </source>
</reference>
<organism evidence="1">
    <name type="scientific">Ralstonia solanacearum</name>
    <name type="common">Pseudomonas solanacearum</name>
    <dbReference type="NCBI Taxonomy" id="305"/>
    <lineage>
        <taxon>Bacteria</taxon>
        <taxon>Pseudomonadati</taxon>
        <taxon>Pseudomonadota</taxon>
        <taxon>Betaproteobacteria</taxon>
        <taxon>Burkholderiales</taxon>
        <taxon>Burkholderiaceae</taxon>
        <taxon>Ralstonia</taxon>
        <taxon>Ralstonia solanacearum species complex</taxon>
    </lineage>
</organism>
<protein>
    <submittedName>
        <fullName evidence="1">Uncharacterized protein</fullName>
    </submittedName>
</protein>
<accession>A0A0S4X1Z0</accession>
<dbReference type="EMBL" id="LN899820">
    <property type="protein sequence ID" value="CUV57756.1"/>
    <property type="molecule type" value="Genomic_DNA"/>
</dbReference>
<gene>
    <name evidence="1" type="ORF">RUN215_v1_1490010</name>
</gene>
<proteinExistence type="predicted"/>